<dbReference type="Proteomes" id="UP000286134">
    <property type="component" value="Unassembled WGS sequence"/>
</dbReference>
<evidence type="ECO:0000313" key="1">
    <source>
        <dbReference type="EMBL" id="RKF53169.1"/>
    </source>
</evidence>
<organism evidence="1 2">
    <name type="scientific">Erysiphe neolycopersici</name>
    <dbReference type="NCBI Taxonomy" id="212602"/>
    <lineage>
        <taxon>Eukaryota</taxon>
        <taxon>Fungi</taxon>
        <taxon>Dikarya</taxon>
        <taxon>Ascomycota</taxon>
        <taxon>Pezizomycotina</taxon>
        <taxon>Leotiomycetes</taxon>
        <taxon>Erysiphales</taxon>
        <taxon>Erysiphaceae</taxon>
        <taxon>Erysiphe</taxon>
    </lineage>
</organism>
<dbReference type="InterPro" id="IPR029058">
    <property type="entry name" value="AB_hydrolase_fold"/>
</dbReference>
<dbReference type="EMBL" id="MCFK01010809">
    <property type="protein sequence ID" value="RKF53169.1"/>
    <property type="molecule type" value="Genomic_DNA"/>
</dbReference>
<dbReference type="PANTHER" id="PTHR47381:SF3">
    <property type="entry name" value="ALPHA_BETA-HYDROLASES SUPERFAMILY PROTEIN"/>
    <property type="match status" value="1"/>
</dbReference>
<name>A0A420H6V5_9PEZI</name>
<dbReference type="AlphaFoldDB" id="A0A420H6V5"/>
<reference evidence="1 2" key="1">
    <citation type="journal article" date="2018" name="BMC Genomics">
        <title>Comparative genome analyses reveal sequence features reflecting distinct modes of host-adaptation between dicot and monocot powdery mildew.</title>
        <authorList>
            <person name="Wu Y."/>
            <person name="Ma X."/>
            <person name="Pan Z."/>
            <person name="Kale S.D."/>
            <person name="Song Y."/>
            <person name="King H."/>
            <person name="Zhang Q."/>
            <person name="Presley C."/>
            <person name="Deng X."/>
            <person name="Wei C.I."/>
            <person name="Xiao S."/>
        </authorList>
    </citation>
    <scope>NUCLEOTIDE SEQUENCE [LARGE SCALE GENOMIC DNA]</scope>
    <source>
        <strain evidence="1">UMSG2</strain>
    </source>
</reference>
<dbReference type="PANTHER" id="PTHR47381">
    <property type="entry name" value="ALPHA/BETA-HYDROLASES SUPERFAMILY PROTEIN"/>
    <property type="match status" value="1"/>
</dbReference>
<comment type="caution">
    <text evidence="1">The sequence shown here is derived from an EMBL/GenBank/DDBJ whole genome shotgun (WGS) entry which is preliminary data.</text>
</comment>
<dbReference type="OrthoDB" id="2152248at2759"/>
<evidence type="ECO:0000313" key="2">
    <source>
        <dbReference type="Proteomes" id="UP000286134"/>
    </source>
</evidence>
<protein>
    <submittedName>
        <fullName evidence="1">Putative alpha beta hydrolase fold-containing protein</fullName>
    </submittedName>
</protein>
<dbReference type="STRING" id="212602.A0A420H6V5"/>
<accession>A0A420H6V5</accession>
<keyword evidence="1" id="KW-0378">Hydrolase</keyword>
<sequence>MSSQVPIKHETSSQPISAQTFHIAGIITVVYGLDEVKKNCKSVSCLWLLHPRLQTKETMAQVANSCISSWNSQLLSGEIGLIAATFDQRNHGSREVDPLANLSWRKGNEKHSIDMFSILHGTAIDTSLLIEHIGSYIFQGSNFPKIDDHIVLGVSLGGHSAWQVLMNEEKISCGVVIIGCPDYMSLMSDRAHRSGRESAGAQFLGSLDFPRSLLRVVQKRDPRGILFGAREVTMNPSEAEQKHLRILLEKKLKNKHILVCSGGDDKLVPYRCSEPFLKFLENASIQWYNDGNLRVQNKIYPGIGHTFSDEMLRDSILFVTDHLNRAAGNISPKV</sequence>
<dbReference type="Gene3D" id="3.40.50.1820">
    <property type="entry name" value="alpha/beta hydrolase"/>
    <property type="match status" value="1"/>
</dbReference>
<proteinExistence type="predicted"/>
<keyword evidence="2" id="KW-1185">Reference proteome</keyword>
<dbReference type="SUPFAM" id="SSF53474">
    <property type="entry name" value="alpha/beta-Hydrolases"/>
    <property type="match status" value="1"/>
</dbReference>
<gene>
    <name evidence="1" type="ORF">OnM2_108024</name>
</gene>
<dbReference type="GO" id="GO:0016787">
    <property type="term" value="F:hydrolase activity"/>
    <property type="evidence" value="ECO:0007669"/>
    <property type="project" value="UniProtKB-KW"/>
</dbReference>